<keyword evidence="1" id="KW-0805">Transcription regulation</keyword>
<proteinExistence type="predicted"/>
<dbReference type="InterPro" id="IPR018060">
    <property type="entry name" value="HTH_AraC"/>
</dbReference>
<organism evidence="6 7">
    <name type="scientific">Streptomyces hokutonensis</name>
    <dbReference type="NCBI Taxonomy" id="1306990"/>
    <lineage>
        <taxon>Bacteria</taxon>
        <taxon>Bacillati</taxon>
        <taxon>Actinomycetota</taxon>
        <taxon>Actinomycetes</taxon>
        <taxon>Kitasatosporales</taxon>
        <taxon>Streptomycetaceae</taxon>
        <taxon>Streptomyces</taxon>
    </lineage>
</organism>
<dbReference type="RefSeq" id="WP_388109009.1">
    <property type="nucleotide sequence ID" value="NZ_JBIAHM010000008.1"/>
</dbReference>
<evidence type="ECO:0000259" key="5">
    <source>
        <dbReference type="PROSITE" id="PS01124"/>
    </source>
</evidence>
<evidence type="ECO:0000313" key="6">
    <source>
        <dbReference type="EMBL" id="MFE9601638.1"/>
    </source>
</evidence>
<evidence type="ECO:0000256" key="1">
    <source>
        <dbReference type="ARBA" id="ARBA00023015"/>
    </source>
</evidence>
<comment type="caution">
    <text evidence="6">The sequence shown here is derived from an EMBL/GenBank/DDBJ whole genome shotgun (WGS) entry which is preliminary data.</text>
</comment>
<accession>A0ABW6M656</accession>
<dbReference type="Pfam" id="PF12833">
    <property type="entry name" value="HTH_18"/>
    <property type="match status" value="1"/>
</dbReference>
<dbReference type="SUPFAM" id="SSF51215">
    <property type="entry name" value="Regulatory protein AraC"/>
    <property type="match status" value="1"/>
</dbReference>
<evidence type="ECO:0000256" key="2">
    <source>
        <dbReference type="ARBA" id="ARBA00023125"/>
    </source>
</evidence>
<dbReference type="Proteomes" id="UP001601303">
    <property type="component" value="Unassembled WGS sequence"/>
</dbReference>
<protein>
    <submittedName>
        <fullName evidence="6">Helix-turn-helix transcriptional regulator</fullName>
    </submittedName>
</protein>
<keyword evidence="2" id="KW-0238">DNA-binding</keyword>
<dbReference type="PROSITE" id="PS01124">
    <property type="entry name" value="HTH_ARAC_FAMILY_2"/>
    <property type="match status" value="1"/>
</dbReference>
<evidence type="ECO:0000256" key="4">
    <source>
        <dbReference type="SAM" id="MobiDB-lite"/>
    </source>
</evidence>
<dbReference type="SMART" id="SM00342">
    <property type="entry name" value="HTH_ARAC"/>
    <property type="match status" value="1"/>
</dbReference>
<feature type="region of interest" description="Disordered" evidence="4">
    <location>
        <begin position="297"/>
        <end position="317"/>
    </location>
</feature>
<dbReference type="InterPro" id="IPR009057">
    <property type="entry name" value="Homeodomain-like_sf"/>
</dbReference>
<reference evidence="6 7" key="1">
    <citation type="submission" date="2024-10" db="EMBL/GenBank/DDBJ databases">
        <title>The Natural Products Discovery Center: Release of the First 8490 Sequenced Strains for Exploring Actinobacteria Biosynthetic Diversity.</title>
        <authorList>
            <person name="Kalkreuter E."/>
            <person name="Kautsar S.A."/>
            <person name="Yang D."/>
            <person name="Bader C.D."/>
            <person name="Teijaro C.N."/>
            <person name="Fluegel L."/>
            <person name="Davis C.M."/>
            <person name="Simpson J.R."/>
            <person name="Lauterbach L."/>
            <person name="Steele A.D."/>
            <person name="Gui C."/>
            <person name="Meng S."/>
            <person name="Li G."/>
            <person name="Viehrig K."/>
            <person name="Ye F."/>
            <person name="Su P."/>
            <person name="Kiefer A.F."/>
            <person name="Nichols A."/>
            <person name="Cepeda A.J."/>
            <person name="Yan W."/>
            <person name="Fan B."/>
            <person name="Jiang Y."/>
            <person name="Adhikari A."/>
            <person name="Zheng C.-J."/>
            <person name="Schuster L."/>
            <person name="Cowan T.M."/>
            <person name="Smanski M.J."/>
            <person name="Chevrette M.G."/>
            <person name="De Carvalho L.P.S."/>
            <person name="Shen B."/>
        </authorList>
    </citation>
    <scope>NUCLEOTIDE SEQUENCE [LARGE SCALE GENOMIC DNA]</scope>
    <source>
        <strain evidence="6 7">NPDC006488</strain>
    </source>
</reference>
<dbReference type="InterPro" id="IPR037923">
    <property type="entry name" value="HTH-like"/>
</dbReference>
<evidence type="ECO:0000256" key="3">
    <source>
        <dbReference type="ARBA" id="ARBA00023163"/>
    </source>
</evidence>
<gene>
    <name evidence="6" type="ORF">ACFYNQ_24110</name>
</gene>
<keyword evidence="7" id="KW-1185">Reference proteome</keyword>
<name>A0ABW6M656_9ACTN</name>
<feature type="domain" description="HTH araC/xylS-type" evidence="5">
    <location>
        <begin position="198"/>
        <end position="296"/>
    </location>
</feature>
<keyword evidence="3" id="KW-0804">Transcription</keyword>
<sequence length="317" mass="34632">MTVRKRQSRAREIADIDFAPAVGTPAGIEVISLGDLRERAAVHMSDERLQAPQRPAFHHLITLSSGSLWHTVDFTGYALEPGSWLWVRPGQVQQWGDLDDAEGTLVLFEGDFLDTATVAAARMDDPHAPTLQVPGPEDRRALETAVDHLALEFQSLGGISLEAHVMVLRHLLAVLVLRLAQRTAPVGSPAPDPGETFLHFRDAVERDFTHTRRLEDYARNLGYSPRTLSRAALTGAGVGAKEFIDRRVVLEAKRLLAHGNQSAARVAAQLGFTSATNFSKYFHQRTGQSPIAFRAAVRGHSSEQGGSEASDAGRPER</sequence>
<dbReference type="SUPFAM" id="SSF46689">
    <property type="entry name" value="Homeodomain-like"/>
    <property type="match status" value="1"/>
</dbReference>
<evidence type="ECO:0000313" key="7">
    <source>
        <dbReference type="Proteomes" id="UP001601303"/>
    </source>
</evidence>
<dbReference type="Gene3D" id="1.10.10.60">
    <property type="entry name" value="Homeodomain-like"/>
    <property type="match status" value="1"/>
</dbReference>
<dbReference type="EMBL" id="JBIAHM010000008">
    <property type="protein sequence ID" value="MFE9601638.1"/>
    <property type="molecule type" value="Genomic_DNA"/>
</dbReference>
<dbReference type="PANTHER" id="PTHR43280:SF32">
    <property type="entry name" value="TRANSCRIPTIONAL REGULATORY PROTEIN"/>
    <property type="match status" value="1"/>
</dbReference>
<dbReference type="PANTHER" id="PTHR43280">
    <property type="entry name" value="ARAC-FAMILY TRANSCRIPTIONAL REGULATOR"/>
    <property type="match status" value="1"/>
</dbReference>